<comment type="caution">
    <text evidence="1">The sequence shown here is derived from an EMBL/GenBank/DDBJ whole genome shotgun (WGS) entry which is preliminary data.</text>
</comment>
<protein>
    <submittedName>
        <fullName evidence="1">Uncharacterized protein</fullName>
    </submittedName>
</protein>
<organism evidence="1 2">
    <name type="scientific">Sphaerisporangium album</name>
    <dbReference type="NCBI Taxonomy" id="509200"/>
    <lineage>
        <taxon>Bacteria</taxon>
        <taxon>Bacillati</taxon>
        <taxon>Actinomycetota</taxon>
        <taxon>Actinomycetes</taxon>
        <taxon>Streptosporangiales</taxon>
        <taxon>Streptosporangiaceae</taxon>
        <taxon>Sphaerisporangium</taxon>
    </lineage>
</organism>
<dbReference type="Proteomes" id="UP000253094">
    <property type="component" value="Unassembled WGS sequence"/>
</dbReference>
<dbReference type="AlphaFoldDB" id="A0A367FMQ6"/>
<evidence type="ECO:0000313" key="2">
    <source>
        <dbReference type="Proteomes" id="UP000253094"/>
    </source>
</evidence>
<name>A0A367FMQ6_9ACTN</name>
<evidence type="ECO:0000313" key="1">
    <source>
        <dbReference type="EMBL" id="RCG31658.1"/>
    </source>
</evidence>
<dbReference type="EMBL" id="QOIL01000004">
    <property type="protein sequence ID" value="RCG31658.1"/>
    <property type="molecule type" value="Genomic_DNA"/>
</dbReference>
<keyword evidence="2" id="KW-1185">Reference proteome</keyword>
<sequence>MRAGVLTGVAPESDARLISAPPMAATAATTAAMMVAPWAVAQKRCDSADFLGFGDFPLALLLTSHPLGSISVHTSGPCEVKT</sequence>
<proteinExistence type="predicted"/>
<accession>A0A367FMQ6</accession>
<gene>
    <name evidence="1" type="ORF">DQ384_08870</name>
</gene>
<reference evidence="1 2" key="1">
    <citation type="submission" date="2018-06" db="EMBL/GenBank/DDBJ databases">
        <title>Sphaerisporangium craniellae sp. nov., isolated from a marine sponge in the South China Sea.</title>
        <authorList>
            <person name="Li L."/>
        </authorList>
    </citation>
    <scope>NUCLEOTIDE SEQUENCE [LARGE SCALE GENOMIC DNA]</scope>
    <source>
        <strain evidence="1 2">CCTCC AA 208026</strain>
    </source>
</reference>